<evidence type="ECO:0000256" key="6">
    <source>
        <dbReference type="SAM" id="Phobius"/>
    </source>
</evidence>
<sequence>MPIFHKFQFFKNKNNYLVLEVTRAFFFYSMVGLFYLSGIILILMVTSHDAIINLPIIKDRFYGLASMALIRQVPSLLLGFALLVCGRAIGNRSAKAFFPTLIFLSAAVLYTIFFYRSFAPTVVLILLVILLWLSRPNLYRRQLIISHEDGFLDGLIWSFLSISYFILGYTNLVDSHHQSRISLEEHFSVPSFHWWLMGLLTLVLIAISSTVLILFLKYRRVEIGLPFDKERFEQIIKKGDHHYTGLAYLQDKRIWYYQAQGQDQIALQFRAQGDKLLVMGDFFGDRNYFDEALEAFMSEADLYNYHPVFYEVSEQEVMAIHDHGFDFIKLGEEGIVASTQFSLSGKKKQNLRSVSNQVEKAGYVFSVLKPPYSKELIASLKVISDEWLAGRKEMGFSLGFFDDFYLGHSDIAILRSREGEIVAFVTIEKSDTEKMLSVDLMRYLNKAPKGVMDALFIRLINHAKLEGFDFFNMGMCPLSNVGKNRFSFFNEKMGYLLYQYGSQIYSFDGLRHYKQKFAHKWVPYYIAYPKQCLFLFVILALVQVSYRQK</sequence>
<keyword evidence="8" id="KW-0436">Ligase</keyword>
<dbReference type="GO" id="GO:0055091">
    <property type="term" value="P:phospholipid homeostasis"/>
    <property type="evidence" value="ECO:0007669"/>
    <property type="project" value="TreeGrafter"/>
</dbReference>
<dbReference type="SUPFAM" id="SSF55729">
    <property type="entry name" value="Acyl-CoA N-acyltransferases (Nat)"/>
    <property type="match status" value="1"/>
</dbReference>
<organism evidence="8 9">
    <name type="scientific">Streptococcus pseudoporcinus</name>
    <dbReference type="NCBI Taxonomy" id="361101"/>
    <lineage>
        <taxon>Bacteria</taxon>
        <taxon>Bacillati</taxon>
        <taxon>Bacillota</taxon>
        <taxon>Bacilli</taxon>
        <taxon>Lactobacillales</taxon>
        <taxon>Streptococcaceae</taxon>
        <taxon>Streptococcus</taxon>
    </lineage>
</organism>
<feature type="transmembrane region" description="Helical" evidence="6">
    <location>
        <begin position="96"/>
        <end position="115"/>
    </location>
</feature>
<accession>A0A4U9XZH0</accession>
<dbReference type="InterPro" id="IPR024320">
    <property type="entry name" value="LPG_synthase_C"/>
</dbReference>
<feature type="transmembrane region" description="Helical" evidence="6">
    <location>
        <begin position="192"/>
        <end position="216"/>
    </location>
</feature>
<keyword evidence="8" id="KW-0808">Transferase</keyword>
<proteinExistence type="predicted"/>
<gene>
    <name evidence="8" type="primary">mprF</name>
    <name evidence="8" type="ORF">NCTC5386_01621</name>
</gene>
<dbReference type="Pfam" id="PF09924">
    <property type="entry name" value="LPG_synthase_C"/>
    <property type="match status" value="1"/>
</dbReference>
<dbReference type="EMBL" id="CABEHT010000001">
    <property type="protein sequence ID" value="VTS18211.1"/>
    <property type="molecule type" value="Genomic_DNA"/>
</dbReference>
<evidence type="ECO:0000256" key="4">
    <source>
        <dbReference type="ARBA" id="ARBA00022989"/>
    </source>
</evidence>
<dbReference type="PANTHER" id="PTHR34697">
    <property type="entry name" value="PHOSPHATIDYLGLYCEROL LYSYLTRANSFERASE"/>
    <property type="match status" value="1"/>
</dbReference>
<keyword evidence="8" id="KW-0030">Aminoacyl-tRNA synthetase</keyword>
<evidence type="ECO:0000313" key="8">
    <source>
        <dbReference type="EMBL" id="VTS18211.1"/>
    </source>
</evidence>
<keyword evidence="8" id="KW-0012">Acyltransferase</keyword>
<dbReference type="InterPro" id="IPR016181">
    <property type="entry name" value="Acyl_CoA_acyltransferase"/>
</dbReference>
<dbReference type="GO" id="GO:0050071">
    <property type="term" value="F:phosphatidylglycerol lysyltransferase activity"/>
    <property type="evidence" value="ECO:0007669"/>
    <property type="project" value="UniProtKB-EC"/>
</dbReference>
<feature type="transmembrane region" description="Helical" evidence="6">
    <location>
        <begin position="121"/>
        <end position="138"/>
    </location>
</feature>
<evidence type="ECO:0000313" key="9">
    <source>
        <dbReference type="Proteomes" id="UP000394068"/>
    </source>
</evidence>
<feature type="domain" description="Phosphatidylglycerol lysyltransferase C-terminal" evidence="7">
    <location>
        <begin position="237"/>
        <end position="528"/>
    </location>
</feature>
<evidence type="ECO:0000259" key="7">
    <source>
        <dbReference type="Pfam" id="PF09924"/>
    </source>
</evidence>
<feature type="transmembrane region" description="Helical" evidence="6">
    <location>
        <begin position="150"/>
        <end position="172"/>
    </location>
</feature>
<dbReference type="PANTHER" id="PTHR34697:SF2">
    <property type="entry name" value="PHOSPHATIDYLGLYCEROL LYSYLTRANSFERASE"/>
    <property type="match status" value="1"/>
</dbReference>
<keyword evidence="4 6" id="KW-1133">Transmembrane helix</keyword>
<evidence type="ECO:0000256" key="5">
    <source>
        <dbReference type="ARBA" id="ARBA00023136"/>
    </source>
</evidence>
<dbReference type="InterPro" id="IPR051211">
    <property type="entry name" value="PG_lysyltransferase"/>
</dbReference>
<dbReference type="RefSeq" id="WP_077322339.1">
    <property type="nucleotide sequence ID" value="NZ_CABEHT010000001.1"/>
</dbReference>
<keyword evidence="5 6" id="KW-0472">Membrane</keyword>
<feature type="transmembrane region" description="Helical" evidence="6">
    <location>
        <begin position="64"/>
        <end position="84"/>
    </location>
</feature>
<dbReference type="GO" id="GO:0004812">
    <property type="term" value="F:aminoacyl-tRNA ligase activity"/>
    <property type="evidence" value="ECO:0007669"/>
    <property type="project" value="UniProtKB-KW"/>
</dbReference>
<comment type="subcellular location">
    <subcellularLocation>
        <location evidence="1">Cell membrane</location>
        <topology evidence="1">Multi-pass membrane protein</topology>
    </subcellularLocation>
</comment>
<protein>
    <submittedName>
        <fullName evidence="8">Lysyl-tRNA synthetase</fullName>
        <ecNumber evidence="8">2.3.2.3</ecNumber>
    </submittedName>
</protein>
<dbReference type="GO" id="GO:0005886">
    <property type="term" value="C:plasma membrane"/>
    <property type="evidence" value="ECO:0007669"/>
    <property type="project" value="UniProtKB-SubCell"/>
</dbReference>
<reference evidence="8 9" key="1">
    <citation type="submission" date="2019-05" db="EMBL/GenBank/DDBJ databases">
        <authorList>
            <consortium name="Pathogen Informatics"/>
        </authorList>
    </citation>
    <scope>NUCLEOTIDE SEQUENCE [LARGE SCALE GENOMIC DNA]</scope>
    <source>
        <strain evidence="8 9">NCTC5386</strain>
    </source>
</reference>
<name>A0A4U9XZH0_9STRE</name>
<evidence type="ECO:0000256" key="2">
    <source>
        <dbReference type="ARBA" id="ARBA00022475"/>
    </source>
</evidence>
<feature type="transmembrane region" description="Helical" evidence="6">
    <location>
        <begin position="521"/>
        <end position="546"/>
    </location>
</feature>
<evidence type="ECO:0000256" key="1">
    <source>
        <dbReference type="ARBA" id="ARBA00004651"/>
    </source>
</evidence>
<keyword evidence="3 6" id="KW-0812">Transmembrane</keyword>
<keyword evidence="2" id="KW-1003">Cell membrane</keyword>
<evidence type="ECO:0000256" key="3">
    <source>
        <dbReference type="ARBA" id="ARBA00022692"/>
    </source>
</evidence>
<dbReference type="Proteomes" id="UP000394068">
    <property type="component" value="Unassembled WGS sequence"/>
</dbReference>
<dbReference type="EC" id="2.3.2.3" evidence="8"/>
<feature type="transmembrane region" description="Helical" evidence="6">
    <location>
        <begin position="21"/>
        <end position="44"/>
    </location>
</feature>
<dbReference type="AlphaFoldDB" id="A0A4U9XZH0"/>